<keyword evidence="2" id="KW-0408">Iron</keyword>
<dbReference type="Proteomes" id="UP000294927">
    <property type="component" value="Unassembled WGS sequence"/>
</dbReference>
<keyword evidence="2" id="KW-0411">Iron-sulfur</keyword>
<organism evidence="3 4">
    <name type="scientific">Actinophytocola oryzae</name>
    <dbReference type="NCBI Taxonomy" id="502181"/>
    <lineage>
        <taxon>Bacteria</taxon>
        <taxon>Bacillati</taxon>
        <taxon>Actinomycetota</taxon>
        <taxon>Actinomycetes</taxon>
        <taxon>Pseudonocardiales</taxon>
        <taxon>Pseudonocardiaceae</taxon>
    </lineage>
</organism>
<dbReference type="InterPro" id="IPR040072">
    <property type="entry name" value="Methyltransferase_A"/>
</dbReference>
<dbReference type="InterPro" id="IPR013785">
    <property type="entry name" value="Aldolase_TIM"/>
</dbReference>
<comment type="caution">
    <text evidence="3">The sequence shown here is derived from an EMBL/GenBank/DDBJ whole genome shotgun (WGS) entry which is preliminary data.</text>
</comment>
<name>A0A4R7UUQ9_9PSEU</name>
<dbReference type="GO" id="GO:0030488">
    <property type="term" value="P:tRNA methylation"/>
    <property type="evidence" value="ECO:0007669"/>
    <property type="project" value="TreeGrafter"/>
</dbReference>
<proteinExistence type="predicted"/>
<gene>
    <name evidence="3" type="ORF">CLV71_12556</name>
</gene>
<keyword evidence="2" id="KW-0479">Metal-binding</keyword>
<sequence length="77" mass="8658">MTVSTVGLAPAIRKLADERMQVRLAVSLHTPDGEWRDTLVPVNNRWPVEEVLEAARYYADVSGRPCFDRVCPDQGCE</sequence>
<evidence type="ECO:0000256" key="1">
    <source>
        <dbReference type="ARBA" id="ARBA00001966"/>
    </source>
</evidence>
<dbReference type="GO" id="GO:0051539">
    <property type="term" value="F:4 iron, 4 sulfur cluster binding"/>
    <property type="evidence" value="ECO:0007669"/>
    <property type="project" value="UniProtKB-KW"/>
</dbReference>
<dbReference type="PANTHER" id="PTHR30544">
    <property type="entry name" value="23S RRNA METHYLTRANSFERASE"/>
    <property type="match status" value="1"/>
</dbReference>
<dbReference type="AlphaFoldDB" id="A0A4R7UUQ9"/>
<accession>A0A4R7UUQ9</accession>
<dbReference type="EMBL" id="SOCP01000025">
    <property type="protein sequence ID" value="TDV39744.1"/>
    <property type="molecule type" value="Genomic_DNA"/>
</dbReference>
<evidence type="ECO:0000313" key="3">
    <source>
        <dbReference type="EMBL" id="TDV39744.1"/>
    </source>
</evidence>
<dbReference type="PANTHER" id="PTHR30544:SF5">
    <property type="entry name" value="RADICAL SAM CORE DOMAIN-CONTAINING PROTEIN"/>
    <property type="match status" value="1"/>
</dbReference>
<dbReference type="Gene3D" id="3.20.20.70">
    <property type="entry name" value="Aldolase class I"/>
    <property type="match status" value="1"/>
</dbReference>
<evidence type="ECO:0000256" key="2">
    <source>
        <dbReference type="ARBA" id="ARBA00022485"/>
    </source>
</evidence>
<reference evidence="3 4" key="1">
    <citation type="submission" date="2019-03" db="EMBL/GenBank/DDBJ databases">
        <title>Genomic Encyclopedia of Archaeal and Bacterial Type Strains, Phase II (KMG-II): from individual species to whole genera.</title>
        <authorList>
            <person name="Goeker M."/>
        </authorList>
    </citation>
    <scope>NUCLEOTIDE SEQUENCE [LARGE SCALE GENOMIC DNA]</scope>
    <source>
        <strain evidence="3 4">DSM 45499</strain>
    </source>
</reference>
<keyword evidence="2" id="KW-0004">4Fe-4S</keyword>
<keyword evidence="4" id="KW-1185">Reference proteome</keyword>
<evidence type="ECO:0000313" key="4">
    <source>
        <dbReference type="Proteomes" id="UP000294927"/>
    </source>
</evidence>
<protein>
    <submittedName>
        <fullName evidence="3">Uncharacterized protein</fullName>
    </submittedName>
</protein>
<comment type="cofactor">
    <cofactor evidence="1">
        <name>[4Fe-4S] cluster</name>
        <dbReference type="ChEBI" id="CHEBI:49883"/>
    </cofactor>
</comment>
<dbReference type="GO" id="GO:0070475">
    <property type="term" value="P:rRNA base methylation"/>
    <property type="evidence" value="ECO:0007669"/>
    <property type="project" value="TreeGrafter"/>
</dbReference>